<dbReference type="PROSITE" id="PS51781">
    <property type="entry name" value="SH3B"/>
    <property type="match status" value="1"/>
</dbReference>
<protein>
    <submittedName>
        <fullName evidence="3">Glucosaminidase domain-containing protein</fullName>
    </submittedName>
</protein>
<accession>A0ABV1F217</accession>
<dbReference type="Pfam" id="PF08239">
    <property type="entry name" value="SH3_3"/>
    <property type="match status" value="1"/>
</dbReference>
<keyword evidence="4" id="KW-1185">Reference proteome</keyword>
<dbReference type="Proteomes" id="UP001465426">
    <property type="component" value="Unassembled WGS sequence"/>
</dbReference>
<organism evidence="3 4">
    <name type="scientific">Niallia hominis</name>
    <dbReference type="NCBI Taxonomy" id="3133173"/>
    <lineage>
        <taxon>Bacteria</taxon>
        <taxon>Bacillati</taxon>
        <taxon>Bacillota</taxon>
        <taxon>Bacilli</taxon>
        <taxon>Bacillales</taxon>
        <taxon>Bacillaceae</taxon>
        <taxon>Niallia</taxon>
    </lineage>
</organism>
<dbReference type="SMART" id="SM00287">
    <property type="entry name" value="SH3b"/>
    <property type="match status" value="2"/>
</dbReference>
<evidence type="ECO:0000313" key="4">
    <source>
        <dbReference type="Proteomes" id="UP001465426"/>
    </source>
</evidence>
<gene>
    <name evidence="3" type="ORF">WMO63_17260</name>
</gene>
<dbReference type="RefSeq" id="WP_349205138.1">
    <property type="nucleotide sequence ID" value="NZ_JBBMFN010000051.1"/>
</dbReference>
<keyword evidence="1" id="KW-0732">Signal</keyword>
<evidence type="ECO:0000256" key="1">
    <source>
        <dbReference type="SAM" id="SignalP"/>
    </source>
</evidence>
<dbReference type="InterPro" id="IPR003646">
    <property type="entry name" value="SH3-like_bac-type"/>
</dbReference>
<feature type="domain" description="SH3b" evidence="2">
    <location>
        <begin position="605"/>
        <end position="677"/>
    </location>
</feature>
<evidence type="ECO:0000259" key="2">
    <source>
        <dbReference type="PROSITE" id="PS51781"/>
    </source>
</evidence>
<evidence type="ECO:0000313" key="3">
    <source>
        <dbReference type="EMBL" id="MEQ2467407.1"/>
    </source>
</evidence>
<dbReference type="Gene3D" id="1.10.530.10">
    <property type="match status" value="1"/>
</dbReference>
<reference evidence="3 4" key="1">
    <citation type="submission" date="2024-03" db="EMBL/GenBank/DDBJ databases">
        <title>Human intestinal bacterial collection.</title>
        <authorList>
            <person name="Pauvert C."/>
            <person name="Hitch T.C.A."/>
            <person name="Clavel T."/>
        </authorList>
    </citation>
    <scope>NUCLEOTIDE SEQUENCE [LARGE SCALE GENOMIC DNA]</scope>
    <source>
        <strain evidence="3 4">CLA-SR-H024</strain>
    </source>
</reference>
<feature type="signal peptide" evidence="1">
    <location>
        <begin position="1"/>
        <end position="29"/>
    </location>
</feature>
<dbReference type="Gene3D" id="2.30.30.40">
    <property type="entry name" value="SH3 Domains"/>
    <property type="match status" value="2"/>
</dbReference>
<dbReference type="SMART" id="SM00728">
    <property type="entry name" value="ChW"/>
    <property type="match status" value="9"/>
</dbReference>
<feature type="chain" id="PRO_5046317818" evidence="1">
    <location>
        <begin position="30"/>
        <end position="865"/>
    </location>
</feature>
<sequence>MNKKRGLFYFFAAILLVLGYSINVTNVNAAENPTISYSTHVQSYGWMDSVKDGKLSGTTGKSKRVEAVKIDLENAPYSGGITYKTHVQSYGWMDSVSNGKVSGTTGKSKRVEAIQINLTGEMAEHYDVYYRVHSQTYGWLGWAKNGQSAGTEGLSKRVEAMEIVLVKKGQSAPGSTEQPFVTNLSVSYSTHVQSYGWMKTVKNGASSGTTGKSKRVEAIKISLNKTPYSGGITYKTHVQSYGWMDSVSNGKVSGTTGKSKRVEAIQINLTGEMAEHYDVYYRVYSQSYGWLDWAKNGQSAGTEGLSKRVESIQIRLVEKGKRAPGSTAKPFVTDPSISYSSYVQSKGWMETVKDGKFSGTEGQSKRIEAIKVNIENSPYSGEVVYASKMQGGSWLSSVSNGGVSGIEGYSKPLEAVKINLSGEIANHYDVYYRVHVQSYGWLGWAKNGMKAGTEGLLKRVEAIEVKLVKKDKGEAVSEKNSYRTNVYTTKTNYNISLDNALSMQMNTSPQTDKYRNEKAYASSEYLQMMDKGKITKNDVQLRTSPEIKDDKEDTNVATKVKSGTSILILDNNVVGDETAGSDKWYKIEYKEQELFVHSSLVELESRVGRVTATTLNIRSKASTTGHIYGSVKKGTLVTVLKEDSKSKWVEVSYNAWRNATSSDVKYYLDPTNFSSDKVQRFQFMDLTKSSEVPVSILNQYLKGKGILEGQGQAFIDAGKKYGINEVYLMAHTLLETGNGTSTLAKGIEYKGKKVYNMYGIGAYDDCPDECGAEAAYDNGWTTPYKAILGGAAFIENGYIGGKNSYNIVQNTIYKMRWNPELMNNKSFAGHQYATDIGWASKQVKVMSEVYNLRPFILHLEIPVYK</sequence>
<dbReference type="SMART" id="SM00047">
    <property type="entry name" value="LYZ2"/>
    <property type="match status" value="1"/>
</dbReference>
<dbReference type="Pfam" id="PF01832">
    <property type="entry name" value="Glucosaminidase"/>
    <property type="match status" value="1"/>
</dbReference>
<proteinExistence type="predicted"/>
<dbReference type="EMBL" id="JBBMFN010000051">
    <property type="protein sequence ID" value="MEQ2467407.1"/>
    <property type="molecule type" value="Genomic_DNA"/>
</dbReference>
<dbReference type="InterPro" id="IPR002901">
    <property type="entry name" value="MGlyc_endo_b_GlcNAc-like_dom"/>
</dbReference>
<name>A0ABV1F217_9BACI</name>
<dbReference type="InterPro" id="IPR006637">
    <property type="entry name" value="ChW"/>
</dbReference>
<comment type="caution">
    <text evidence="3">The sequence shown here is derived from an EMBL/GenBank/DDBJ whole genome shotgun (WGS) entry which is preliminary data.</text>
</comment>
<dbReference type="Pfam" id="PF07538">
    <property type="entry name" value="ChW"/>
    <property type="match status" value="9"/>
</dbReference>